<accession>A0A1E3X7E6</accession>
<keyword evidence="3" id="KW-0808">Transferase</keyword>
<feature type="domain" description="AAA" evidence="9">
    <location>
        <begin position="119"/>
        <end position="257"/>
    </location>
</feature>
<keyword evidence="7" id="KW-0829">Tyrosine-protein kinase</keyword>
<dbReference type="Pfam" id="PF13614">
    <property type="entry name" value="AAA_31"/>
    <property type="match status" value="1"/>
</dbReference>
<dbReference type="CDD" id="cd05387">
    <property type="entry name" value="BY-kinase"/>
    <property type="match status" value="1"/>
</dbReference>
<evidence type="ECO:0000259" key="9">
    <source>
        <dbReference type="Pfam" id="PF13614"/>
    </source>
</evidence>
<name>A0A1E3X7E6_9BACT</name>
<evidence type="ECO:0000256" key="8">
    <source>
        <dbReference type="ARBA" id="ARBA00051245"/>
    </source>
</evidence>
<dbReference type="InterPro" id="IPR027417">
    <property type="entry name" value="P-loop_NTPase"/>
</dbReference>
<dbReference type="EMBL" id="MAYW01000163">
    <property type="protein sequence ID" value="ODS30904.1"/>
    <property type="molecule type" value="Genomic_DNA"/>
</dbReference>
<gene>
    <name evidence="10" type="ORF">SCARUB_03985</name>
</gene>
<evidence type="ECO:0000256" key="5">
    <source>
        <dbReference type="ARBA" id="ARBA00022777"/>
    </source>
</evidence>
<reference evidence="10 11" key="1">
    <citation type="submission" date="2016-07" db="EMBL/GenBank/DDBJ databases">
        <title>Draft genome of Scalindua rubra, obtained from a brine-seawater interface in the Red Sea, sheds light on salt adaptation in anammox bacteria.</title>
        <authorList>
            <person name="Speth D.R."/>
            <person name="Lagkouvardos I."/>
            <person name="Wang Y."/>
            <person name="Qian P.-Y."/>
            <person name="Dutilh B.E."/>
            <person name="Jetten M.S."/>
        </authorList>
    </citation>
    <scope>NUCLEOTIDE SEQUENCE [LARGE SCALE GENOMIC DNA]</scope>
    <source>
        <strain evidence="10">BSI-1</strain>
    </source>
</reference>
<evidence type="ECO:0000256" key="4">
    <source>
        <dbReference type="ARBA" id="ARBA00022741"/>
    </source>
</evidence>
<dbReference type="PANTHER" id="PTHR32309">
    <property type="entry name" value="TYROSINE-PROTEIN KINASE"/>
    <property type="match status" value="1"/>
</dbReference>
<evidence type="ECO:0000313" key="10">
    <source>
        <dbReference type="EMBL" id="ODS30904.1"/>
    </source>
</evidence>
<proteinExistence type="inferred from homology"/>
<dbReference type="Gene3D" id="3.40.50.300">
    <property type="entry name" value="P-loop containing nucleotide triphosphate hydrolases"/>
    <property type="match status" value="1"/>
</dbReference>
<dbReference type="GO" id="GO:0004715">
    <property type="term" value="F:non-membrane spanning protein tyrosine kinase activity"/>
    <property type="evidence" value="ECO:0007669"/>
    <property type="project" value="UniProtKB-EC"/>
</dbReference>
<dbReference type="AlphaFoldDB" id="A0A1E3X7E6"/>
<protein>
    <recommendedName>
        <fullName evidence="2">non-specific protein-tyrosine kinase</fullName>
        <ecNumber evidence="2">2.7.10.2</ecNumber>
    </recommendedName>
</protein>
<comment type="caution">
    <text evidence="10">The sequence shown here is derived from an EMBL/GenBank/DDBJ whole genome shotgun (WGS) entry which is preliminary data.</text>
</comment>
<dbReference type="GO" id="GO:0005886">
    <property type="term" value="C:plasma membrane"/>
    <property type="evidence" value="ECO:0007669"/>
    <property type="project" value="TreeGrafter"/>
</dbReference>
<dbReference type="InterPro" id="IPR025669">
    <property type="entry name" value="AAA_dom"/>
</dbReference>
<dbReference type="PANTHER" id="PTHR32309:SF13">
    <property type="entry name" value="FERRIC ENTEROBACTIN TRANSPORT PROTEIN FEPE"/>
    <property type="match status" value="1"/>
</dbReference>
<dbReference type="InterPro" id="IPR050445">
    <property type="entry name" value="Bact_polysacc_biosynth/exp"/>
</dbReference>
<comment type="similarity">
    <text evidence="1">Belongs to the CpsD/CapB family.</text>
</comment>
<evidence type="ECO:0000256" key="6">
    <source>
        <dbReference type="ARBA" id="ARBA00022840"/>
    </source>
</evidence>
<keyword evidence="6" id="KW-0067">ATP-binding</keyword>
<evidence type="ECO:0000256" key="1">
    <source>
        <dbReference type="ARBA" id="ARBA00007316"/>
    </source>
</evidence>
<evidence type="ECO:0000313" key="11">
    <source>
        <dbReference type="Proteomes" id="UP000094056"/>
    </source>
</evidence>
<dbReference type="GO" id="GO:0005524">
    <property type="term" value="F:ATP binding"/>
    <property type="evidence" value="ECO:0007669"/>
    <property type="project" value="UniProtKB-KW"/>
</dbReference>
<comment type="catalytic activity">
    <reaction evidence="8">
        <text>L-tyrosyl-[protein] + ATP = O-phospho-L-tyrosyl-[protein] + ADP + H(+)</text>
        <dbReference type="Rhea" id="RHEA:10596"/>
        <dbReference type="Rhea" id="RHEA-COMP:10136"/>
        <dbReference type="Rhea" id="RHEA-COMP:20101"/>
        <dbReference type="ChEBI" id="CHEBI:15378"/>
        <dbReference type="ChEBI" id="CHEBI:30616"/>
        <dbReference type="ChEBI" id="CHEBI:46858"/>
        <dbReference type="ChEBI" id="CHEBI:61978"/>
        <dbReference type="ChEBI" id="CHEBI:456216"/>
        <dbReference type="EC" id="2.7.10.2"/>
    </reaction>
</comment>
<dbReference type="InterPro" id="IPR005702">
    <property type="entry name" value="Wzc-like_C"/>
</dbReference>
<dbReference type="Proteomes" id="UP000094056">
    <property type="component" value="Unassembled WGS sequence"/>
</dbReference>
<evidence type="ECO:0000256" key="7">
    <source>
        <dbReference type="ARBA" id="ARBA00023137"/>
    </source>
</evidence>
<organism evidence="10 11">
    <name type="scientific">Candidatus Scalindua rubra</name>
    <dbReference type="NCBI Taxonomy" id="1872076"/>
    <lineage>
        <taxon>Bacteria</taxon>
        <taxon>Pseudomonadati</taxon>
        <taxon>Planctomycetota</taxon>
        <taxon>Candidatus Brocadiia</taxon>
        <taxon>Candidatus Brocadiales</taxon>
        <taxon>Candidatus Scalinduaceae</taxon>
        <taxon>Candidatus Scalindua</taxon>
    </lineage>
</organism>
<keyword evidence="5" id="KW-0418">Kinase</keyword>
<keyword evidence="4" id="KW-0547">Nucleotide-binding</keyword>
<sequence length="303" mass="34295">MSKIEKALEKFKKEIKKDNESGAKHRPLIDEDYDQLMEDGGLISKIKDTSIKGQKTESVIPTTKIDNYDVDERIVSYYDSIGKQTWKGPVMVHFRRLQVYLNNMQRSNMCKVMLFTSSNQKEGKSTIALNTAIMLCSDKKSKIAIVDCDFRKPTVHKLLGFSPDKGLSDYLVEEAEIKDIFINGLIPNLTVIPVGNKPPNTCELFASDRMKQFMSCLREQFDCVVIDTPPVLAFPDTVIISPLSDGVIFVINCKNTRKTVVKRAVDTLHDCKIMGFVMNMSEAAAVDYYGYTSGYYYYDYAAS</sequence>
<evidence type="ECO:0000256" key="3">
    <source>
        <dbReference type="ARBA" id="ARBA00022679"/>
    </source>
</evidence>
<dbReference type="EC" id="2.7.10.2" evidence="2"/>
<dbReference type="NCBIfam" id="TIGR01007">
    <property type="entry name" value="eps_fam"/>
    <property type="match status" value="1"/>
</dbReference>
<evidence type="ECO:0000256" key="2">
    <source>
        <dbReference type="ARBA" id="ARBA00011903"/>
    </source>
</evidence>
<dbReference type="SUPFAM" id="SSF52540">
    <property type="entry name" value="P-loop containing nucleoside triphosphate hydrolases"/>
    <property type="match status" value="1"/>
</dbReference>